<dbReference type="EMBL" id="JAMSHJ010000005">
    <property type="protein sequence ID" value="KAI5403785.1"/>
    <property type="molecule type" value="Genomic_DNA"/>
</dbReference>
<keyword evidence="5" id="KW-0804">Transcription</keyword>
<evidence type="ECO:0000256" key="3">
    <source>
        <dbReference type="ARBA" id="ARBA00023054"/>
    </source>
</evidence>
<dbReference type="OrthoDB" id="6270329at2759"/>
<evidence type="ECO:0000259" key="8">
    <source>
        <dbReference type="PROSITE" id="PS51519"/>
    </source>
</evidence>
<feature type="region of interest" description="Disordered" evidence="7">
    <location>
        <begin position="261"/>
        <end position="298"/>
    </location>
</feature>
<dbReference type="InterPro" id="IPR003035">
    <property type="entry name" value="RWP-RK_dom"/>
</dbReference>
<dbReference type="PANTHER" id="PTHR46373">
    <property type="entry name" value="PROTEIN RKD4"/>
    <property type="match status" value="1"/>
</dbReference>
<comment type="caution">
    <text evidence="9">The sequence shown here is derived from an EMBL/GenBank/DDBJ whole genome shotgun (WGS) entry which is preliminary data.</text>
</comment>
<name>A0A9D4WL55_PEA</name>
<dbReference type="PROSITE" id="PS51519">
    <property type="entry name" value="RWP_RK"/>
    <property type="match status" value="1"/>
</dbReference>
<dbReference type="Gramene" id="Psat5g030600.1">
    <property type="protein sequence ID" value="Psat5g030600.1.cds"/>
    <property type="gene ID" value="Psat5g030600"/>
</dbReference>
<organism evidence="9 10">
    <name type="scientific">Pisum sativum</name>
    <name type="common">Garden pea</name>
    <name type="synonym">Lathyrus oleraceus</name>
    <dbReference type="NCBI Taxonomy" id="3888"/>
    <lineage>
        <taxon>Eukaryota</taxon>
        <taxon>Viridiplantae</taxon>
        <taxon>Streptophyta</taxon>
        <taxon>Embryophyta</taxon>
        <taxon>Tracheophyta</taxon>
        <taxon>Spermatophyta</taxon>
        <taxon>Magnoliopsida</taxon>
        <taxon>eudicotyledons</taxon>
        <taxon>Gunneridae</taxon>
        <taxon>Pentapetalae</taxon>
        <taxon>rosids</taxon>
        <taxon>fabids</taxon>
        <taxon>Fabales</taxon>
        <taxon>Fabaceae</taxon>
        <taxon>Papilionoideae</taxon>
        <taxon>50 kb inversion clade</taxon>
        <taxon>NPAAA clade</taxon>
        <taxon>Hologalegina</taxon>
        <taxon>IRL clade</taxon>
        <taxon>Fabeae</taxon>
        <taxon>Lathyrus</taxon>
    </lineage>
</organism>
<dbReference type="GO" id="GO:0003700">
    <property type="term" value="F:DNA-binding transcription factor activity"/>
    <property type="evidence" value="ECO:0007669"/>
    <property type="project" value="InterPro"/>
</dbReference>
<dbReference type="PANTHER" id="PTHR46373:SF5">
    <property type="entry name" value="RWP-RK DOMAIN PROTEIN"/>
    <property type="match status" value="1"/>
</dbReference>
<evidence type="ECO:0000256" key="6">
    <source>
        <dbReference type="ARBA" id="ARBA00023242"/>
    </source>
</evidence>
<evidence type="ECO:0000256" key="5">
    <source>
        <dbReference type="ARBA" id="ARBA00023163"/>
    </source>
</evidence>
<feature type="region of interest" description="Disordered" evidence="7">
    <location>
        <begin position="34"/>
        <end position="77"/>
    </location>
</feature>
<evidence type="ECO:0000256" key="2">
    <source>
        <dbReference type="ARBA" id="ARBA00023015"/>
    </source>
</evidence>
<dbReference type="InterPro" id="IPR044607">
    <property type="entry name" value="RKD-like"/>
</dbReference>
<dbReference type="Gramene" id="PSAT_LOCUS23941_t1">
    <property type="protein sequence ID" value="CAL5204984.1"/>
    <property type="gene ID" value="PSAT_LOCUS23941"/>
</dbReference>
<feature type="compositionally biased region" description="Basic and acidic residues" evidence="7">
    <location>
        <begin position="288"/>
        <end position="298"/>
    </location>
</feature>
<keyword evidence="10" id="KW-1185">Reference proteome</keyword>
<keyword evidence="3" id="KW-0175">Coiled coil</keyword>
<evidence type="ECO:0000313" key="9">
    <source>
        <dbReference type="EMBL" id="KAI5403785.1"/>
    </source>
</evidence>
<feature type="compositionally biased region" description="Polar residues" evidence="7">
    <location>
        <begin position="49"/>
        <end position="70"/>
    </location>
</feature>
<evidence type="ECO:0000256" key="1">
    <source>
        <dbReference type="ARBA" id="ARBA00004049"/>
    </source>
</evidence>
<accession>A0A9D4WL55</accession>
<protein>
    <recommendedName>
        <fullName evidence="8">RWP-RK domain-containing protein</fullName>
    </recommendedName>
</protein>
<comment type="function">
    <text evidence="1">Putative transcription factor.</text>
</comment>
<dbReference type="Proteomes" id="UP001058974">
    <property type="component" value="Chromosome 5"/>
</dbReference>
<evidence type="ECO:0000313" key="10">
    <source>
        <dbReference type="Proteomes" id="UP001058974"/>
    </source>
</evidence>
<keyword evidence="4" id="KW-0238">DNA-binding</keyword>
<gene>
    <name evidence="9" type="ORF">KIW84_051078</name>
</gene>
<sequence length="411" mass="47238">MDDLTYHFNDPYETSIDLSFFNTSNPTLADLSITDNAPHQNHHGVFQQPHDTNFNNHFSNHNGLLQQGHGTNDDFAMSQNNSFDYNVMSSHPNVMQVQYDHQPNNFSFERNDFEAGTSSQMHEDQQTQPMNQIPVSMNQTDAMTLDQWPPTPIPYFCSCCQVLREIIHANGIQFEKLEIHGRLGLITHAIHHQTPVNGDLPISQMIDFSRRSLDEIKNFLAQYCMQHILEGYFILQDPMSAYYETLCTGLDWIEDFNMEGPVDNNQNNSDEMVEQEQVGEDGTPTTETPDKKNLSEQREKAGKLTLNDLRDYFHLPIEEAAKKVDLCPTVLKKTCRKAGLARWPHRKVKSLLKQIALLGTQLEKQEAATRARTEREISRLKQEMIDHCGGHIPTAMYNIADFLPPNYQKRR</sequence>
<evidence type="ECO:0000256" key="7">
    <source>
        <dbReference type="SAM" id="MobiDB-lite"/>
    </source>
</evidence>
<dbReference type="AlphaFoldDB" id="A0A9D4WL55"/>
<dbReference type="Pfam" id="PF02042">
    <property type="entry name" value="RWP-RK"/>
    <property type="match status" value="1"/>
</dbReference>
<dbReference type="Gramene" id="Psat05G0107800-T2">
    <property type="protein sequence ID" value="KAI5403785.1"/>
    <property type="gene ID" value="KIW84_051078"/>
</dbReference>
<feature type="domain" description="RWP-RK" evidence="8">
    <location>
        <begin position="285"/>
        <end position="371"/>
    </location>
</feature>
<evidence type="ECO:0000256" key="4">
    <source>
        <dbReference type="ARBA" id="ARBA00023125"/>
    </source>
</evidence>
<keyword evidence="6" id="KW-0539">Nucleus</keyword>
<keyword evidence="2" id="KW-0805">Transcription regulation</keyword>
<reference evidence="9 10" key="1">
    <citation type="journal article" date="2022" name="Nat. Genet.">
        <title>Improved pea reference genome and pan-genome highlight genomic features and evolutionary characteristics.</title>
        <authorList>
            <person name="Yang T."/>
            <person name="Liu R."/>
            <person name="Luo Y."/>
            <person name="Hu S."/>
            <person name="Wang D."/>
            <person name="Wang C."/>
            <person name="Pandey M.K."/>
            <person name="Ge S."/>
            <person name="Xu Q."/>
            <person name="Li N."/>
            <person name="Li G."/>
            <person name="Huang Y."/>
            <person name="Saxena R.K."/>
            <person name="Ji Y."/>
            <person name="Li M."/>
            <person name="Yan X."/>
            <person name="He Y."/>
            <person name="Liu Y."/>
            <person name="Wang X."/>
            <person name="Xiang C."/>
            <person name="Varshney R.K."/>
            <person name="Ding H."/>
            <person name="Gao S."/>
            <person name="Zong X."/>
        </authorList>
    </citation>
    <scope>NUCLEOTIDE SEQUENCE [LARGE SCALE GENOMIC DNA]</scope>
    <source>
        <strain evidence="9 10">cv. Zhongwan 6</strain>
    </source>
</reference>
<proteinExistence type="predicted"/>
<dbReference type="GO" id="GO:0003677">
    <property type="term" value="F:DNA binding"/>
    <property type="evidence" value="ECO:0007669"/>
    <property type="project" value="UniProtKB-KW"/>
</dbReference>